<dbReference type="InterPro" id="IPR008211">
    <property type="entry name" value="Laminin_N"/>
</dbReference>
<name>A0A1I7Z573_9BILA</name>
<evidence type="ECO:0000256" key="2">
    <source>
        <dbReference type="ARBA" id="ARBA00023292"/>
    </source>
</evidence>
<reference evidence="6" key="1">
    <citation type="submission" date="2016-11" db="UniProtKB">
        <authorList>
            <consortium name="WormBaseParasite"/>
        </authorList>
    </citation>
    <scope>IDENTIFICATION</scope>
</reference>
<dbReference type="AlphaFoldDB" id="A0A1I7Z573"/>
<keyword evidence="2" id="KW-0424">Laminin EGF-like domain</keyword>
<keyword evidence="3" id="KW-0732">Signal</keyword>
<organism evidence="5 6">
    <name type="scientific">Steinernema glaseri</name>
    <dbReference type="NCBI Taxonomy" id="37863"/>
    <lineage>
        <taxon>Eukaryota</taxon>
        <taxon>Metazoa</taxon>
        <taxon>Ecdysozoa</taxon>
        <taxon>Nematoda</taxon>
        <taxon>Chromadorea</taxon>
        <taxon>Rhabditida</taxon>
        <taxon>Tylenchina</taxon>
        <taxon>Panagrolaimomorpha</taxon>
        <taxon>Strongyloidoidea</taxon>
        <taxon>Steinernematidae</taxon>
        <taxon>Steinernema</taxon>
    </lineage>
</organism>
<evidence type="ECO:0000259" key="4">
    <source>
        <dbReference type="PROSITE" id="PS51117"/>
    </source>
</evidence>
<feature type="domain" description="Laminin N-terminal" evidence="4">
    <location>
        <begin position="46"/>
        <end position="76"/>
    </location>
</feature>
<dbReference type="WBParaSite" id="L893_g23034.t1">
    <property type="protein sequence ID" value="L893_g23034.t1"/>
    <property type="gene ID" value="L893_g23034"/>
</dbReference>
<keyword evidence="1" id="KW-1015">Disulfide bond</keyword>
<evidence type="ECO:0000313" key="5">
    <source>
        <dbReference type="Proteomes" id="UP000095287"/>
    </source>
</evidence>
<sequence>MTRHFGLLIGCLLLSGALGQPAQQTPTQDPRYYIPTNKLCYDEKNEPQRCVPDFVNAAFTRLFEVTNTCGETGPTE</sequence>
<dbReference type="Gene3D" id="2.60.120.260">
    <property type="entry name" value="Galactose-binding domain-like"/>
    <property type="match status" value="1"/>
</dbReference>
<feature type="chain" id="PRO_5009313013" evidence="3">
    <location>
        <begin position="20"/>
        <end position="76"/>
    </location>
</feature>
<proteinExistence type="predicted"/>
<feature type="signal peptide" evidence="3">
    <location>
        <begin position="1"/>
        <end position="19"/>
    </location>
</feature>
<evidence type="ECO:0000256" key="1">
    <source>
        <dbReference type="ARBA" id="ARBA00023157"/>
    </source>
</evidence>
<evidence type="ECO:0000256" key="3">
    <source>
        <dbReference type="SAM" id="SignalP"/>
    </source>
</evidence>
<protein>
    <submittedName>
        <fullName evidence="6">Laminin N-terminal domain-containing protein</fullName>
    </submittedName>
</protein>
<keyword evidence="5" id="KW-1185">Reference proteome</keyword>
<dbReference type="Proteomes" id="UP000095287">
    <property type="component" value="Unplaced"/>
</dbReference>
<accession>A0A1I7Z573</accession>
<evidence type="ECO:0000313" key="6">
    <source>
        <dbReference type="WBParaSite" id="L893_g23034.t1"/>
    </source>
</evidence>
<dbReference type="PROSITE" id="PS51117">
    <property type="entry name" value="LAMININ_NTER"/>
    <property type="match status" value="1"/>
</dbReference>